<feature type="transmembrane region" description="Helical" evidence="1">
    <location>
        <begin position="162"/>
        <end position="190"/>
    </location>
</feature>
<evidence type="ECO:0000256" key="1">
    <source>
        <dbReference type="SAM" id="Phobius"/>
    </source>
</evidence>
<keyword evidence="1" id="KW-1133">Transmembrane helix</keyword>
<protein>
    <submittedName>
        <fullName evidence="2">Uncharacterized protein</fullName>
    </submittedName>
</protein>
<proteinExistence type="predicted"/>
<dbReference type="KEGG" id="kbs:EPA93_30510"/>
<dbReference type="OrthoDB" id="148469at2"/>
<gene>
    <name evidence="2" type="ORF">EPA93_30510</name>
</gene>
<keyword evidence="1" id="KW-0472">Membrane</keyword>
<keyword evidence="3" id="KW-1185">Reference proteome</keyword>
<name>A0A4V0YZK9_KTERU</name>
<dbReference type="AlphaFoldDB" id="A0A4V0YZK9"/>
<reference evidence="2 3" key="1">
    <citation type="submission" date="2019-01" db="EMBL/GenBank/DDBJ databases">
        <title>Ktedonosporobacter rubrisoli SCAWS-G2.</title>
        <authorList>
            <person name="Huang Y."/>
            <person name="Yan B."/>
        </authorList>
    </citation>
    <scope>NUCLEOTIDE SEQUENCE [LARGE SCALE GENOMIC DNA]</scope>
    <source>
        <strain evidence="2 3">SCAWS-G2</strain>
    </source>
</reference>
<feature type="transmembrane region" description="Helical" evidence="1">
    <location>
        <begin position="21"/>
        <end position="44"/>
    </location>
</feature>
<dbReference type="Proteomes" id="UP000290365">
    <property type="component" value="Chromosome"/>
</dbReference>
<organism evidence="2 3">
    <name type="scientific">Ktedonosporobacter rubrisoli</name>
    <dbReference type="NCBI Taxonomy" id="2509675"/>
    <lineage>
        <taxon>Bacteria</taxon>
        <taxon>Bacillati</taxon>
        <taxon>Chloroflexota</taxon>
        <taxon>Ktedonobacteria</taxon>
        <taxon>Ktedonobacterales</taxon>
        <taxon>Ktedonosporobacteraceae</taxon>
        <taxon>Ktedonosporobacter</taxon>
    </lineage>
</organism>
<keyword evidence="1" id="KW-0812">Transmembrane</keyword>
<accession>A0A4V0YZK9</accession>
<feature type="transmembrane region" description="Helical" evidence="1">
    <location>
        <begin position="64"/>
        <end position="87"/>
    </location>
</feature>
<sequence length="277" mass="30189">MQQPAIATYRFRLGRTAYIRNAVRCWLLLGTLLISALAAIALSIPLWNSYAHTLTPYLKWQDEIVILLGCIIFIASIGCVLVARLLFALHAGHHKSMVTLEEGRFLTVRDLAAENIASIISALRTAVWCFGTVLVALFPAVLPGWTLHMADPVLAVLTTGLALLLCLGGLVLTVGAIGCIIMGCVGLISFCQKLGAPQRYELVNGTGMRIDRHLLTIICPGSSESVIDLKLLNPEDRSELLTLLRERWLGKSNAWNLSLGEEPESTADDPEYSKALV</sequence>
<dbReference type="RefSeq" id="WP_129891147.1">
    <property type="nucleotide sequence ID" value="NZ_CP035758.1"/>
</dbReference>
<dbReference type="EMBL" id="CP035758">
    <property type="protein sequence ID" value="QBD80081.1"/>
    <property type="molecule type" value="Genomic_DNA"/>
</dbReference>
<evidence type="ECO:0000313" key="3">
    <source>
        <dbReference type="Proteomes" id="UP000290365"/>
    </source>
</evidence>
<evidence type="ECO:0000313" key="2">
    <source>
        <dbReference type="EMBL" id="QBD80081.1"/>
    </source>
</evidence>
<feature type="transmembrane region" description="Helical" evidence="1">
    <location>
        <begin position="125"/>
        <end position="142"/>
    </location>
</feature>